<dbReference type="SUPFAM" id="SSF141868">
    <property type="entry name" value="EAL domain-like"/>
    <property type="match status" value="1"/>
</dbReference>
<dbReference type="eggNOG" id="COG3434">
    <property type="taxonomic scope" value="Bacteria"/>
</dbReference>
<dbReference type="Proteomes" id="UP000002572">
    <property type="component" value="Chromosome"/>
</dbReference>
<sequence>MSEVFIGRQPIIDADQQVFAYELFFRQGMMNRAIISDDKIVNAKMMANILGNFGTKKVLGDRPGFINVDTAFFSQDFVDIIPKDQLVLEILAKTDVDEKFLAKMDAYKQNGFRFALGDFEFENWYIERFGPLIKKANYIKIDLQKVTIPRLAQKIPILKKLPAKLVAEKVESWDIFHECKKIGFHYFQGYFYAQPEVLRSEEYNPSKAPILRILRLINQNSEPSVIEHEFKGHPELSYTLLRYMNSGAMNFTTPIRSIGHAIKLLGLKKLKSWLMLLNFAYPDSGTASQKKKKDVIFETALMRAKLMEELLIRYSGGKYAPLGDSAFFLGILSLVDTVIGISKQELVKNILLPAEMAQALLTQKGLLGRLLFIVIAEEQRHHSEMYDALESLGISPVTFDEAVNASHEWLNDFINNV</sequence>
<dbReference type="KEGG" id="din:Selin_1295"/>
<dbReference type="InterPro" id="IPR013976">
    <property type="entry name" value="HDOD"/>
</dbReference>
<organism evidence="2 3">
    <name type="scientific">Desulfurispirillum indicum (strain ATCC BAA-1389 / DSM 22839 / S5)</name>
    <dbReference type="NCBI Taxonomy" id="653733"/>
    <lineage>
        <taxon>Bacteria</taxon>
        <taxon>Pseudomonadati</taxon>
        <taxon>Chrysiogenota</taxon>
        <taxon>Chrysiogenia</taxon>
        <taxon>Chrysiogenales</taxon>
        <taxon>Chrysiogenaceae</taxon>
        <taxon>Desulfurispirillum</taxon>
    </lineage>
</organism>
<dbReference type="Gene3D" id="3.20.20.450">
    <property type="entry name" value="EAL domain"/>
    <property type="match status" value="1"/>
</dbReference>
<dbReference type="HOGENOM" id="CLU_044951_1_1_0"/>
<dbReference type="RefSeq" id="WP_013505911.1">
    <property type="nucleotide sequence ID" value="NC_014836.1"/>
</dbReference>
<dbReference type="SMART" id="SM00052">
    <property type="entry name" value="EAL"/>
    <property type="match status" value="1"/>
</dbReference>
<feature type="domain" description="HDOD" evidence="1">
    <location>
        <begin position="203"/>
        <end position="398"/>
    </location>
</feature>
<dbReference type="AlphaFoldDB" id="E6W5J9"/>
<dbReference type="SUPFAM" id="SSF109604">
    <property type="entry name" value="HD-domain/PDEase-like"/>
    <property type="match status" value="1"/>
</dbReference>
<accession>E6W5J9</accession>
<proteinExistence type="predicted"/>
<name>E6W5J9_DESIS</name>
<dbReference type="InterPro" id="IPR035919">
    <property type="entry name" value="EAL_sf"/>
</dbReference>
<dbReference type="PROSITE" id="PS51833">
    <property type="entry name" value="HDOD"/>
    <property type="match status" value="1"/>
</dbReference>
<dbReference type="OrthoDB" id="9804751at2"/>
<evidence type="ECO:0000313" key="2">
    <source>
        <dbReference type="EMBL" id="ADU66030.1"/>
    </source>
</evidence>
<reference evidence="2 3" key="1">
    <citation type="submission" date="2010-12" db="EMBL/GenBank/DDBJ databases">
        <title>Complete sequence of Desulfurispirillum indicum S5.</title>
        <authorList>
            <consortium name="US DOE Joint Genome Institute"/>
            <person name="Lucas S."/>
            <person name="Copeland A."/>
            <person name="Lapidus A."/>
            <person name="Cheng J.-F."/>
            <person name="Goodwin L."/>
            <person name="Pitluck S."/>
            <person name="Chertkov O."/>
            <person name="Held B."/>
            <person name="Detter J.C."/>
            <person name="Han C."/>
            <person name="Tapia R."/>
            <person name="Land M."/>
            <person name="Hauser L."/>
            <person name="Kyrpides N."/>
            <person name="Ivanova N."/>
            <person name="Mikhailova N."/>
            <person name="Haggblom M."/>
            <person name="Rauschenbach I."/>
            <person name="Bini E."/>
            <person name="Woyke T."/>
        </authorList>
    </citation>
    <scope>NUCLEOTIDE SEQUENCE [LARGE SCALE GENOMIC DNA]</scope>
    <source>
        <strain evidence="3">ATCC BAA-1389 / DSM 22839 / S5</strain>
    </source>
</reference>
<dbReference type="Pfam" id="PF00563">
    <property type="entry name" value="EAL"/>
    <property type="match status" value="1"/>
</dbReference>
<dbReference type="EMBL" id="CP002432">
    <property type="protein sequence ID" value="ADU66030.1"/>
    <property type="molecule type" value="Genomic_DNA"/>
</dbReference>
<dbReference type="STRING" id="653733.Selin_1295"/>
<dbReference type="InterPro" id="IPR001633">
    <property type="entry name" value="EAL_dom"/>
</dbReference>
<evidence type="ECO:0000313" key="3">
    <source>
        <dbReference type="Proteomes" id="UP000002572"/>
    </source>
</evidence>
<dbReference type="PANTHER" id="PTHR33525:SF4">
    <property type="entry name" value="CYCLIC DI-GMP PHOSPHODIESTERASE CDGJ"/>
    <property type="match status" value="1"/>
</dbReference>
<dbReference type="InterPro" id="IPR014408">
    <property type="entry name" value="dGMP_Pdiesterase_EAL/HD-GYP"/>
</dbReference>
<dbReference type="Pfam" id="PF08668">
    <property type="entry name" value="HDOD"/>
    <property type="match status" value="1"/>
</dbReference>
<dbReference type="InParanoid" id="E6W5J9"/>
<keyword evidence="3" id="KW-1185">Reference proteome</keyword>
<gene>
    <name evidence="2" type="ordered locus">Selin_1295</name>
</gene>
<dbReference type="PIRSF" id="PIRSF003180">
    <property type="entry name" value="DiGMPpdiest_YuxH"/>
    <property type="match status" value="1"/>
</dbReference>
<protein>
    <submittedName>
        <fullName evidence="2">EAL domain protein</fullName>
    </submittedName>
</protein>
<dbReference type="Gene3D" id="1.10.3210.10">
    <property type="entry name" value="Hypothetical protein af1432"/>
    <property type="match status" value="1"/>
</dbReference>
<dbReference type="InterPro" id="IPR052340">
    <property type="entry name" value="RNase_Y/CdgJ"/>
</dbReference>
<dbReference type="PANTHER" id="PTHR33525">
    <property type="match status" value="1"/>
</dbReference>
<evidence type="ECO:0000259" key="1">
    <source>
        <dbReference type="PROSITE" id="PS51833"/>
    </source>
</evidence>